<feature type="region of interest" description="Disordered" evidence="1">
    <location>
        <begin position="197"/>
        <end position="392"/>
    </location>
</feature>
<feature type="compositionally biased region" description="Low complexity" evidence="1">
    <location>
        <begin position="239"/>
        <end position="248"/>
    </location>
</feature>
<reference evidence="2 3" key="1">
    <citation type="submission" date="2018-05" db="EMBL/GenBank/DDBJ databases">
        <title>Whole genome sequencing for identification of molecular markers to develop diagnostic detection tools for the regulated plant pathogen Lachnellula willkommii.</title>
        <authorList>
            <person name="Giroux E."/>
            <person name="Bilodeau G."/>
        </authorList>
    </citation>
    <scope>NUCLEOTIDE SEQUENCE [LARGE SCALE GENOMIC DNA]</scope>
    <source>
        <strain evidence="2 3">CBS 625.97</strain>
    </source>
</reference>
<feature type="region of interest" description="Disordered" evidence="1">
    <location>
        <begin position="1"/>
        <end position="33"/>
    </location>
</feature>
<accession>A0A7D8YL15</accession>
<dbReference type="AlphaFoldDB" id="A0A7D8YL15"/>
<sequence length="392" mass="43251">MVLEDSWSEKPPPSDDDSYSSSGSGSAPRLKINTDGFSKPIPILGTLFGYSDEFTAKLIQTRLQQMANVLQRQPDIEEITALAFWTSKQVSIISYGPFVGVAGGCWRAWQTADTFRFPFFQANLETFQKEVFPHARMPMLRGNRAIQAWHLARTFAYGACGNFFSTMFFGSYSASVAAVGEASDKRLQNYVEAIRKQGQQRSGKLPGLPGERQQGPPVPVAGQGQDDASPTGGMFGGAEPETPQEQPQWKPPPQSRPVPVQTQAPEPQSQPFDVFGEDSPTAAQQSVIPDTQASQPRGSAWERLRRGQQSGAQGGGWDAVRQTQGPGQSDWSKQQAQSQRDQRQGSTLGESYSISKTDEERSYAKEEAQREFDAQVERERRGGDFAGNQKRW</sequence>
<dbReference type="Proteomes" id="UP000481288">
    <property type="component" value="Unassembled WGS sequence"/>
</dbReference>
<feature type="compositionally biased region" description="Polar residues" evidence="1">
    <location>
        <begin position="321"/>
        <end position="333"/>
    </location>
</feature>
<organism evidence="2 3">
    <name type="scientific">Lachnellula cervina</name>
    <dbReference type="NCBI Taxonomy" id="1316786"/>
    <lineage>
        <taxon>Eukaryota</taxon>
        <taxon>Fungi</taxon>
        <taxon>Dikarya</taxon>
        <taxon>Ascomycota</taxon>
        <taxon>Pezizomycotina</taxon>
        <taxon>Leotiomycetes</taxon>
        <taxon>Helotiales</taxon>
        <taxon>Lachnaceae</taxon>
        <taxon>Lachnellula</taxon>
    </lineage>
</organism>
<evidence type="ECO:0000256" key="1">
    <source>
        <dbReference type="SAM" id="MobiDB-lite"/>
    </source>
</evidence>
<feature type="compositionally biased region" description="Low complexity" evidence="1">
    <location>
        <begin position="19"/>
        <end position="28"/>
    </location>
</feature>
<evidence type="ECO:0000313" key="3">
    <source>
        <dbReference type="Proteomes" id="UP000481288"/>
    </source>
</evidence>
<dbReference type="EMBL" id="QGMG01000427">
    <property type="protein sequence ID" value="TVY53665.1"/>
    <property type="molecule type" value="Genomic_DNA"/>
</dbReference>
<feature type="compositionally biased region" description="Polar residues" evidence="1">
    <location>
        <begin position="281"/>
        <end position="297"/>
    </location>
</feature>
<proteinExistence type="predicted"/>
<feature type="compositionally biased region" description="Polar residues" evidence="1">
    <location>
        <begin position="345"/>
        <end position="355"/>
    </location>
</feature>
<dbReference type="OrthoDB" id="4204700at2759"/>
<gene>
    <name evidence="2" type="ORF">LCER1_G004109</name>
</gene>
<evidence type="ECO:0000313" key="2">
    <source>
        <dbReference type="EMBL" id="TVY53665.1"/>
    </source>
</evidence>
<name>A0A7D8YL15_9HELO</name>
<feature type="compositionally biased region" description="Polar residues" evidence="1">
    <location>
        <begin position="260"/>
        <end position="271"/>
    </location>
</feature>
<keyword evidence="3" id="KW-1185">Reference proteome</keyword>
<comment type="caution">
    <text evidence="2">The sequence shown here is derived from an EMBL/GenBank/DDBJ whole genome shotgun (WGS) entry which is preliminary data.</text>
</comment>
<feature type="compositionally biased region" description="Basic and acidic residues" evidence="1">
    <location>
        <begin position="356"/>
        <end position="383"/>
    </location>
</feature>
<protein>
    <submittedName>
        <fullName evidence="2">Uncharacterized protein</fullName>
    </submittedName>
</protein>